<feature type="region of interest" description="Disordered" evidence="1">
    <location>
        <begin position="691"/>
        <end position="712"/>
    </location>
</feature>
<gene>
    <name evidence="2" type="ORF">NADFUDRAFT_67480</name>
</gene>
<feature type="compositionally biased region" description="Basic and acidic residues" evidence="1">
    <location>
        <begin position="304"/>
        <end position="324"/>
    </location>
</feature>
<accession>A0A1E3PES4</accession>
<feature type="region of interest" description="Disordered" evidence="1">
    <location>
        <begin position="653"/>
        <end position="673"/>
    </location>
</feature>
<feature type="region of interest" description="Disordered" evidence="1">
    <location>
        <begin position="1"/>
        <end position="101"/>
    </location>
</feature>
<evidence type="ECO:0000313" key="3">
    <source>
        <dbReference type="Proteomes" id="UP000095009"/>
    </source>
</evidence>
<organism evidence="2 3">
    <name type="scientific">Nadsonia fulvescens var. elongata DSM 6958</name>
    <dbReference type="NCBI Taxonomy" id="857566"/>
    <lineage>
        <taxon>Eukaryota</taxon>
        <taxon>Fungi</taxon>
        <taxon>Dikarya</taxon>
        <taxon>Ascomycota</taxon>
        <taxon>Saccharomycotina</taxon>
        <taxon>Dipodascomycetes</taxon>
        <taxon>Dipodascales</taxon>
        <taxon>Dipodascales incertae sedis</taxon>
        <taxon>Nadsonia</taxon>
    </lineage>
</organism>
<keyword evidence="3" id="KW-1185">Reference proteome</keyword>
<proteinExistence type="predicted"/>
<feature type="compositionally biased region" description="Polar residues" evidence="1">
    <location>
        <begin position="441"/>
        <end position="464"/>
    </location>
</feature>
<feature type="compositionally biased region" description="Low complexity" evidence="1">
    <location>
        <begin position="325"/>
        <end position="334"/>
    </location>
</feature>
<feature type="compositionally biased region" description="Basic and acidic residues" evidence="1">
    <location>
        <begin position="1"/>
        <end position="10"/>
    </location>
</feature>
<protein>
    <submittedName>
        <fullName evidence="2">Uncharacterized protein</fullName>
    </submittedName>
</protein>
<dbReference type="EMBL" id="KV454414">
    <property type="protein sequence ID" value="ODQ63442.1"/>
    <property type="molecule type" value="Genomic_DNA"/>
</dbReference>
<sequence length="712" mass="79930">MTPSENRHTLDFTTSVHHPQPGSQLPSSTGPSVTPIRSPERLNSHPIISPNSGADTALVNSSPNLLTPTSRENIPDQSLKPDLSSSHIPQASTEFSPNTTPHEPIDKMQFDFEDPILIKARQDIIASSYGTLSKAFTNARIARLQSMVSCLKRDESIPLLESLIQKATEPFSLKRQQIKSQLYHQHRSIRKVTKGEVENTWLKFYNNRNTLKDKLLSKVSHKIIQLNQEFASSNTFSSNGLSDIDPSNVASVKDFIVRNALAAKKLTTTSPPQELGSNEIDDDISQIRSGLIKAKERDINHMIHTFNDRNDMANNKTNKDKNNRNDINNNTNSSTDDEHEHQVSNYSNLDNNHNLENDDDMHDLVHDAGFDDLLENEAEHLPLPPIKHISGGVGFIAKPFYENEWENYQAMVMVQQSVDYSMKLPITNEESSESVDIKSETGGSTIASTPNPIPQFTPTSRSQTPSPALIGSEILLNMAAGLYTKIASNELYDWSGIIYNTTGYPFNNSEVENVAFNLMSLAAGDHERNSNEENSLGQVPASIETIKLNKPAFGDANLLEEFASRQTDASTTGIILTGEAINRSKPNSMLPPLVKREPEELPSLKSAMKLNEPSVSGLMEIRPFNLKSENNSPNSEYLDPSQQINTLEQQPREFTEQNRQNQENQHNHSHHLQQLQLPELIEHNNILQHHDQQLQQHQQVYHHHQSHEQQKQ</sequence>
<feature type="compositionally biased region" description="Polar residues" evidence="1">
    <location>
        <begin position="83"/>
        <end position="101"/>
    </location>
</feature>
<name>A0A1E3PES4_9ASCO</name>
<feature type="compositionally biased region" description="Polar residues" evidence="1">
    <location>
        <begin position="49"/>
        <end position="76"/>
    </location>
</feature>
<feature type="region of interest" description="Disordered" evidence="1">
    <location>
        <begin position="430"/>
        <end position="464"/>
    </location>
</feature>
<feature type="region of interest" description="Disordered" evidence="1">
    <location>
        <begin position="304"/>
        <end position="357"/>
    </location>
</feature>
<reference evidence="2 3" key="1">
    <citation type="journal article" date="2016" name="Proc. Natl. Acad. Sci. U.S.A.">
        <title>Comparative genomics of biotechnologically important yeasts.</title>
        <authorList>
            <person name="Riley R."/>
            <person name="Haridas S."/>
            <person name="Wolfe K.H."/>
            <person name="Lopes M.R."/>
            <person name="Hittinger C.T."/>
            <person name="Goeker M."/>
            <person name="Salamov A.A."/>
            <person name="Wisecaver J.H."/>
            <person name="Long T.M."/>
            <person name="Calvey C.H."/>
            <person name="Aerts A.L."/>
            <person name="Barry K.W."/>
            <person name="Choi C."/>
            <person name="Clum A."/>
            <person name="Coughlan A.Y."/>
            <person name="Deshpande S."/>
            <person name="Douglass A.P."/>
            <person name="Hanson S.J."/>
            <person name="Klenk H.-P."/>
            <person name="LaButti K.M."/>
            <person name="Lapidus A."/>
            <person name="Lindquist E.A."/>
            <person name="Lipzen A.M."/>
            <person name="Meier-Kolthoff J.P."/>
            <person name="Ohm R.A."/>
            <person name="Otillar R.P."/>
            <person name="Pangilinan J.L."/>
            <person name="Peng Y."/>
            <person name="Rokas A."/>
            <person name="Rosa C.A."/>
            <person name="Scheuner C."/>
            <person name="Sibirny A.A."/>
            <person name="Slot J.C."/>
            <person name="Stielow J.B."/>
            <person name="Sun H."/>
            <person name="Kurtzman C.P."/>
            <person name="Blackwell M."/>
            <person name="Grigoriev I.V."/>
            <person name="Jeffries T.W."/>
        </authorList>
    </citation>
    <scope>NUCLEOTIDE SEQUENCE [LARGE SCALE GENOMIC DNA]</scope>
    <source>
        <strain evidence="2 3">DSM 6958</strain>
    </source>
</reference>
<dbReference type="AlphaFoldDB" id="A0A1E3PES4"/>
<evidence type="ECO:0000313" key="2">
    <source>
        <dbReference type="EMBL" id="ODQ63442.1"/>
    </source>
</evidence>
<evidence type="ECO:0000256" key="1">
    <source>
        <dbReference type="SAM" id="MobiDB-lite"/>
    </source>
</evidence>
<dbReference type="Proteomes" id="UP000095009">
    <property type="component" value="Unassembled WGS sequence"/>
</dbReference>
<feature type="non-terminal residue" evidence="2">
    <location>
        <position position="712"/>
    </location>
</feature>
<feature type="compositionally biased region" description="Polar residues" evidence="1">
    <location>
        <begin position="11"/>
        <end position="32"/>
    </location>
</feature>